<gene>
    <name evidence="1" type="ORF">HCN50_21640</name>
</gene>
<reference evidence="1 2" key="1">
    <citation type="submission" date="2020-03" db="EMBL/GenBank/DDBJ databases">
        <title>Bradyrhizobium diversity isolated from nodules of Muelleranthus trifoliolatus.</title>
        <authorList>
            <person name="Klepa M."/>
            <person name="Helene L."/>
            <person name="Hungria M."/>
        </authorList>
    </citation>
    <scope>NUCLEOTIDE SEQUENCE [LARGE SCALE GENOMIC DNA]</scope>
    <source>
        <strain evidence="1 2">WSM 1744</strain>
    </source>
</reference>
<dbReference type="EMBL" id="JAAVLW010000006">
    <property type="protein sequence ID" value="NOJ48818.1"/>
    <property type="molecule type" value="Genomic_DNA"/>
</dbReference>
<name>A0A7Y4H7H3_9BRAD</name>
<organism evidence="1 2">
    <name type="scientific">Bradyrhizobium archetypum</name>
    <dbReference type="NCBI Taxonomy" id="2721160"/>
    <lineage>
        <taxon>Bacteria</taxon>
        <taxon>Pseudomonadati</taxon>
        <taxon>Pseudomonadota</taxon>
        <taxon>Alphaproteobacteria</taxon>
        <taxon>Hyphomicrobiales</taxon>
        <taxon>Nitrobacteraceae</taxon>
        <taxon>Bradyrhizobium</taxon>
    </lineage>
</organism>
<keyword evidence="2" id="KW-1185">Reference proteome</keyword>
<evidence type="ECO:0000313" key="2">
    <source>
        <dbReference type="Proteomes" id="UP000528734"/>
    </source>
</evidence>
<accession>A0A7Y4H7H3</accession>
<sequence length="114" mass="12856">MIRATCHTADNVLCIEFDATPWFCEADAPSIVDLAQRGWASTAIAESVEHRRGYERVHDLVEYAATRLQLESLEDPTWQTFECIVDGSEAAAWLEKNRPDVVAGIPRVTGDRWH</sequence>
<evidence type="ECO:0000313" key="1">
    <source>
        <dbReference type="EMBL" id="NOJ48818.1"/>
    </source>
</evidence>
<protein>
    <submittedName>
        <fullName evidence="1">Uncharacterized protein</fullName>
    </submittedName>
</protein>
<dbReference type="Proteomes" id="UP000528734">
    <property type="component" value="Unassembled WGS sequence"/>
</dbReference>
<comment type="caution">
    <text evidence="1">The sequence shown here is derived from an EMBL/GenBank/DDBJ whole genome shotgun (WGS) entry which is preliminary data.</text>
</comment>
<dbReference type="AlphaFoldDB" id="A0A7Y4H7H3"/>
<proteinExistence type="predicted"/>